<dbReference type="Pfam" id="PF21197">
    <property type="entry name" value="PgaA_barrel"/>
    <property type="match status" value="1"/>
</dbReference>
<dbReference type="AlphaFoldDB" id="A0A179D009"/>
<dbReference type="InterPro" id="IPR049003">
    <property type="entry name" value="PgaA_barrel"/>
</dbReference>
<evidence type="ECO:0000313" key="3">
    <source>
        <dbReference type="EMBL" id="OAQ15504.1"/>
    </source>
</evidence>
<dbReference type="InterPro" id="IPR023870">
    <property type="entry name" value="PGA_export_porin_PgaA"/>
</dbReference>
<name>A0A179D009_BIBTR</name>
<dbReference type="EMBL" id="JACI01000001">
    <property type="protein sequence ID" value="OAQ15504.1"/>
    <property type="molecule type" value="Genomic_DNA"/>
</dbReference>
<accession>A0A179D009</accession>
<dbReference type="GO" id="GO:1901515">
    <property type="term" value="F:poly-beta-1,6-N-acetyl-D-glucosamine transmembrane transporter activity"/>
    <property type="evidence" value="ECO:0007669"/>
    <property type="project" value="InterPro"/>
</dbReference>
<dbReference type="RefSeq" id="WP_064318153.1">
    <property type="nucleotide sequence ID" value="NZ_JACI01000001.1"/>
</dbReference>
<dbReference type="SUPFAM" id="SSF48452">
    <property type="entry name" value="TPR-like"/>
    <property type="match status" value="1"/>
</dbReference>
<dbReference type="NCBIfam" id="TIGR03939">
    <property type="entry name" value="PGA_TPR_OMP"/>
    <property type="match status" value="1"/>
</dbReference>
<dbReference type="InterPro" id="IPR011990">
    <property type="entry name" value="TPR-like_helical_dom_sf"/>
</dbReference>
<keyword evidence="1" id="KW-0732">Signal</keyword>
<dbReference type="Gene3D" id="1.25.40.10">
    <property type="entry name" value="Tetratricopeptide repeat domain"/>
    <property type="match status" value="2"/>
</dbReference>
<protein>
    <submittedName>
        <fullName evidence="3">Biofilm PGA synthesis protein PgaA</fullName>
    </submittedName>
</protein>
<feature type="signal peptide" evidence="1">
    <location>
        <begin position="1"/>
        <end position="25"/>
    </location>
</feature>
<feature type="domain" description="PgaA membrane beta barrel" evidence="2">
    <location>
        <begin position="526"/>
        <end position="791"/>
    </location>
</feature>
<organism evidence="3 4">
    <name type="scientific">Bibersteinia trehalosi Y31</name>
    <dbReference type="NCBI Taxonomy" id="1261658"/>
    <lineage>
        <taxon>Bacteria</taxon>
        <taxon>Pseudomonadati</taxon>
        <taxon>Pseudomonadota</taxon>
        <taxon>Gammaproteobacteria</taxon>
        <taxon>Pasteurellales</taxon>
        <taxon>Pasteurellaceae</taxon>
        <taxon>Bibersteinia</taxon>
    </lineage>
</organism>
<dbReference type="Proteomes" id="UP000078358">
    <property type="component" value="Unassembled WGS sequence"/>
</dbReference>
<reference evidence="3 4" key="1">
    <citation type="submission" date="2014-01" db="EMBL/GenBank/DDBJ databases">
        <authorList>
            <person name="Zuccon D."/>
        </authorList>
    </citation>
    <scope>NUCLEOTIDE SEQUENCE [LARGE SCALE GENOMIC DNA]</scope>
    <source>
        <strain evidence="3 4">Y31</strain>
    </source>
</reference>
<feature type="chain" id="PRO_5008100209" evidence="1">
    <location>
        <begin position="26"/>
        <end position="803"/>
    </location>
</feature>
<sequence>MQKLYKTPILPLSLLLATHSTISLAYSKIDEQREQIVIASRENNTALTQAIQELRRLYKQTSDKKVRDDLIALLIRQENYQQALNVCAKCKISDFSESELENLARAARNQKQLQKSLTLYQQLAKKFPQNPNGLLGSGLLFIELARYQQAKDSLNRYITRFGQDSAVEEALGYLRQNAETEIGRIGRLQDELQKNPQNQALALELYRLAAKYNLIPLQQRLKSQYPELFSENDAAWLSHTTAINNVRGEAITPQQLDQSFQQLSQLIAQNTVDSPIYRQALQDRIVLAVRLKNYRSALADYRQLEKSVQTIPNYVQESYADALLAEGSPSKALSIYQNLVKPSENIPAELRFKLVNAASDSGQFKLAEQYANAIDEPPFVQDYTHTQRIINPNYDRQFFSQVSLTNWRGNKAKAMRLLEERLQQKTPGDPWTMLEIGELSRAFQHYDDAETWANNAMPFLAPHERHNSQRLLANVALDRQDWKTASQIIRSFDDTQKFQERSLLERYERLSSTEVIAHFGIQHKTSPKDSENNEVSQEYLIYSPRSFKGHRAYVHYLANNAPNGQQNLKQQRAGAGVALNFYPLDLNFEAGRGIKLNDRAYFTLNLNYQYSQHWSFALQANRNGSQTPIKAIQQNIYSKDIGIASTYRYSDRFQAGLNANWMKFDDSNLRQNYFVWANLHTLQKDRWSLSNSLRFDYQKNRQINNAIYYNPEQSKSVEFGTNIAYLQPFDYGLILTHHLKGNIGRYSQKHESHAKTWSLSYEHQWRVGKKLAISYEIGRKKNIYDGDTEFNNFGNVNFSFYFK</sequence>
<evidence type="ECO:0000259" key="2">
    <source>
        <dbReference type="Pfam" id="PF21197"/>
    </source>
</evidence>
<comment type="caution">
    <text evidence="3">The sequence shown here is derived from an EMBL/GenBank/DDBJ whole genome shotgun (WGS) entry which is preliminary data.</text>
</comment>
<evidence type="ECO:0000256" key="1">
    <source>
        <dbReference type="SAM" id="SignalP"/>
    </source>
</evidence>
<gene>
    <name evidence="3" type="ORF">F480_02960</name>
</gene>
<evidence type="ECO:0000313" key="4">
    <source>
        <dbReference type="Proteomes" id="UP000078358"/>
    </source>
</evidence>
<dbReference type="PATRIC" id="fig|1261658.3.peg.596"/>
<proteinExistence type="predicted"/>